<keyword evidence="4" id="KW-0408">Iron</keyword>
<keyword evidence="7" id="KW-1185">Reference proteome</keyword>
<dbReference type="EMBL" id="JAZGUE010000005">
    <property type="protein sequence ID" value="KAL2266768.1"/>
    <property type="molecule type" value="Genomic_DNA"/>
</dbReference>
<keyword evidence="1" id="KW-0479">Metal-binding</keyword>
<dbReference type="InterPro" id="IPR019791">
    <property type="entry name" value="Haem_peroxidase_animal"/>
</dbReference>
<evidence type="ECO:0000256" key="3">
    <source>
        <dbReference type="ARBA" id="ARBA00023002"/>
    </source>
</evidence>
<dbReference type="GeneID" id="98127441"/>
<evidence type="ECO:0000256" key="1">
    <source>
        <dbReference type="ARBA" id="ARBA00022723"/>
    </source>
</evidence>
<dbReference type="InterPro" id="IPR050783">
    <property type="entry name" value="Oxylipin_biosynth_metab"/>
</dbReference>
<sequence length="1117" mass="123702">MDPTQNGAKLEGIHAVSSISNSENTKVGAVNAGERLASQSFPKPKPRKIKPTKADKEGVANALEQHAQIVHARIKPLPNQIGSGTFDEAPRWGKLRNDLKALRSGDVKTLKEFLLAKVKGEKIVDDKTMIMERVIKLVSNLPTDSKLRVELTNSFLTELWDTLEHPPSLYVGDQYRYRRADGSYNNIMYPQLGAAGSSYARSVNVSVLRPGAMPDPGLIYDSVMKRTEYKKNPNNVSSILWYWAAIVIHDLFWTDHRDMSRNKTSSYLDLSPLYGSDQEMQNTIRTFKDGKLKADAFADKRLLGLPPGVGVLLIMFNRFHNYICDNLAAINEDGKFTPPSPSLPADKAEAAWKKYDEDLFQTARLVTCGMYMNIMLVDYVRNIVNLNRVDTTWTLDPRSTMGVMTDTKKGAESGTGNAVSAEFNLCYRWHSCISERDDKWIEEFYQEIFGKPASEVTVPDMMAGFYRFESQIPADPAERPLENFKRGPDGKFSDDDLVECIVSSIEDCAGSFGGRNVPTSMRAVEILGIIQARKWNLSGLNEFRKHFGLKPYATFEDINSDPEIADSLRRLYGHPDFVELYPGIVAEEHKKPMVPGVGITPTYTISRVVLSDAVCLVRGDRHYTIDYTPRNLTNWGYNDVQYDMNLNHGCVFYKLFSRAFPDHFKYNSVYSHFPMVIPSETEKILKDLKRDHLFDFSRPSRQSQPVQVSTASGASHVLSPTNSPKFNRTWHAAVNLLLVGAPKKSGTPVSSSAKIHDAHRNEIAPAILTPDALAHIKAFYTDATDDLLASESYHLAGQRMVDVVRDVTNLAPVRFVARLFELPLHTKENKKGIYTEHELYAVLSTLASVLFTETDPVRKFQLVEAAKTLGRQFAEAVERSGAIKNSKGKRKDPISAIGAALVNDLKKAGLDVHDIVWGHILPLCAAVVAYHGKLLADVVDFYLQPAQAAYLAAIQAMASQQPSEASDALLVGYALEAAQRSGSTEAHFSAAEAKTIPVADGESVAVHKGQLVTVVLPPTKDQVIEATRHSTSATTNSLLSALPCSALLGPISGTSVTSAALAGMMRAVFRRKGLRRVPGPQGELKKVQTPTGAFEYLREDWGAKVKWPVTMKVSWSG</sequence>
<dbReference type="Gene3D" id="1.10.640.10">
    <property type="entry name" value="Haem peroxidase domain superfamily, animal type"/>
    <property type="match status" value="1"/>
</dbReference>
<dbReference type="CDD" id="cd09817">
    <property type="entry name" value="linoleate_diol_synthase_like"/>
    <property type="match status" value="1"/>
</dbReference>
<feature type="region of interest" description="Disordered" evidence="5">
    <location>
        <begin position="33"/>
        <end position="52"/>
    </location>
</feature>
<name>A0ABR4D8S4_9PEZI</name>
<dbReference type="SUPFAM" id="SSF48113">
    <property type="entry name" value="Heme-dependent peroxidases"/>
    <property type="match status" value="1"/>
</dbReference>
<dbReference type="Pfam" id="PF03098">
    <property type="entry name" value="An_peroxidase"/>
    <property type="match status" value="3"/>
</dbReference>
<dbReference type="InterPro" id="IPR010255">
    <property type="entry name" value="Haem_peroxidase_sf"/>
</dbReference>
<proteinExistence type="predicted"/>
<reference evidence="6 7" key="1">
    <citation type="journal article" date="2024" name="Commun. Biol.">
        <title>Comparative genomic analysis of thermophilic fungi reveals convergent evolutionary adaptations and gene losses.</title>
        <authorList>
            <person name="Steindorff A.S."/>
            <person name="Aguilar-Pontes M.V."/>
            <person name="Robinson A.J."/>
            <person name="Andreopoulos B."/>
            <person name="LaButti K."/>
            <person name="Kuo A."/>
            <person name="Mondo S."/>
            <person name="Riley R."/>
            <person name="Otillar R."/>
            <person name="Haridas S."/>
            <person name="Lipzen A."/>
            <person name="Grimwood J."/>
            <person name="Schmutz J."/>
            <person name="Clum A."/>
            <person name="Reid I.D."/>
            <person name="Moisan M.C."/>
            <person name="Butler G."/>
            <person name="Nguyen T.T.M."/>
            <person name="Dewar K."/>
            <person name="Conant G."/>
            <person name="Drula E."/>
            <person name="Henrissat B."/>
            <person name="Hansel C."/>
            <person name="Singer S."/>
            <person name="Hutchinson M.I."/>
            <person name="de Vries R.P."/>
            <person name="Natvig D.O."/>
            <person name="Powell A.J."/>
            <person name="Tsang A."/>
            <person name="Grigoriev I.V."/>
        </authorList>
    </citation>
    <scope>NUCLEOTIDE SEQUENCE [LARGE SCALE GENOMIC DNA]</scope>
    <source>
        <strain evidence="6 7">ATCC 22073</strain>
    </source>
</reference>
<evidence type="ECO:0000313" key="6">
    <source>
        <dbReference type="EMBL" id="KAL2266768.1"/>
    </source>
</evidence>
<evidence type="ECO:0000256" key="2">
    <source>
        <dbReference type="ARBA" id="ARBA00022964"/>
    </source>
</evidence>
<dbReference type="PRINTS" id="PR00457">
    <property type="entry name" value="ANPEROXIDASE"/>
</dbReference>
<dbReference type="InterPro" id="IPR034812">
    <property type="entry name" value="Ppo-like_N"/>
</dbReference>
<comment type="caution">
    <text evidence="6">The sequence shown here is derived from an EMBL/GenBank/DDBJ whole genome shotgun (WGS) entry which is preliminary data.</text>
</comment>
<evidence type="ECO:0008006" key="8">
    <source>
        <dbReference type="Google" id="ProtNLM"/>
    </source>
</evidence>
<dbReference type="RefSeq" id="XP_070865495.1">
    <property type="nucleotide sequence ID" value="XM_071012797.1"/>
</dbReference>
<dbReference type="InterPro" id="IPR036396">
    <property type="entry name" value="Cyt_P450_sf"/>
</dbReference>
<dbReference type="PROSITE" id="PS50292">
    <property type="entry name" value="PEROXIDASE_3"/>
    <property type="match status" value="1"/>
</dbReference>
<dbReference type="InterPro" id="IPR037120">
    <property type="entry name" value="Haem_peroxidase_sf_animal"/>
</dbReference>
<organism evidence="6 7">
    <name type="scientific">Remersonia thermophila</name>
    <dbReference type="NCBI Taxonomy" id="72144"/>
    <lineage>
        <taxon>Eukaryota</taxon>
        <taxon>Fungi</taxon>
        <taxon>Dikarya</taxon>
        <taxon>Ascomycota</taxon>
        <taxon>Pezizomycotina</taxon>
        <taxon>Sordariomycetes</taxon>
        <taxon>Sordariomycetidae</taxon>
        <taxon>Sordariales</taxon>
        <taxon>Sordariales incertae sedis</taxon>
        <taxon>Remersonia</taxon>
    </lineage>
</organism>
<evidence type="ECO:0000313" key="7">
    <source>
        <dbReference type="Proteomes" id="UP001600064"/>
    </source>
</evidence>
<accession>A0ABR4D8S4</accession>
<dbReference type="PANTHER" id="PTHR11903:SF13">
    <property type="entry name" value="LINOLEATE 10R-LIPOXYGENASE"/>
    <property type="match status" value="1"/>
</dbReference>
<gene>
    <name evidence="6" type="ORF">VTJ83DRAFT_6120</name>
</gene>
<keyword evidence="3" id="KW-0560">Oxidoreductase</keyword>
<evidence type="ECO:0000256" key="4">
    <source>
        <dbReference type="ARBA" id="ARBA00023004"/>
    </source>
</evidence>
<keyword evidence="2" id="KW-0223">Dioxygenase</keyword>
<evidence type="ECO:0000256" key="5">
    <source>
        <dbReference type="SAM" id="MobiDB-lite"/>
    </source>
</evidence>
<dbReference type="SUPFAM" id="SSF48264">
    <property type="entry name" value="Cytochrome P450"/>
    <property type="match status" value="1"/>
</dbReference>
<dbReference type="PANTHER" id="PTHR11903">
    <property type="entry name" value="PROSTAGLANDIN G/H SYNTHASE"/>
    <property type="match status" value="1"/>
</dbReference>
<dbReference type="Proteomes" id="UP001600064">
    <property type="component" value="Unassembled WGS sequence"/>
</dbReference>
<protein>
    <recommendedName>
        <fullName evidence="8">Linoleate diol synthase</fullName>
    </recommendedName>
</protein>
<dbReference type="Gene3D" id="1.10.630.10">
    <property type="entry name" value="Cytochrome P450"/>
    <property type="match status" value="1"/>
</dbReference>